<evidence type="ECO:0000259" key="1">
    <source>
        <dbReference type="Pfam" id="PF01636"/>
    </source>
</evidence>
<name>A0A511M6G3_9NOCA</name>
<comment type="caution">
    <text evidence="2">The sequence shown here is derived from an EMBL/GenBank/DDBJ whole genome shotgun (WGS) entry which is preliminary data.</text>
</comment>
<dbReference type="AlphaFoldDB" id="A0A511M6G3"/>
<accession>A0A511M6G3</accession>
<dbReference type="Pfam" id="PF01636">
    <property type="entry name" value="APH"/>
    <property type="match status" value="1"/>
</dbReference>
<organism evidence="2 3">
    <name type="scientific">Nocardia ninae NBRC 108245</name>
    <dbReference type="NCBI Taxonomy" id="1210091"/>
    <lineage>
        <taxon>Bacteria</taxon>
        <taxon>Bacillati</taxon>
        <taxon>Actinomycetota</taxon>
        <taxon>Actinomycetes</taxon>
        <taxon>Mycobacteriales</taxon>
        <taxon>Nocardiaceae</taxon>
        <taxon>Nocardia</taxon>
    </lineage>
</organism>
<dbReference type="SUPFAM" id="SSF56112">
    <property type="entry name" value="Protein kinase-like (PK-like)"/>
    <property type="match status" value="1"/>
</dbReference>
<dbReference type="InterPro" id="IPR051678">
    <property type="entry name" value="AGP_Transferase"/>
</dbReference>
<sequence>MSTPPAEPGMRLQRSSRETSTLIPRLTEWLAGRLPVPADPKVALRSGIDSNGMSAETLVLQLSWTESGVAQVTDLIARMVPAPGDFPVLEHYAMQDQFDVMRIVAEASDVPVPRVRFIEPTGEVLGTPFLLMDRVDGVVPPDVMPYTFGDNWLFDASPEQQHRLQRSTIQTLAALHAIPDAPSAFAFLDPRHPGASPLERTLNRARSWYEFAARDSGRSPLAERILVWLTANLPETSAAEAVLSWGDARIGNCMYRDFEPVAVLDWELSTIGPREMDLAWLVFAHRVFQTIANTFGLPGMPDFLRTEEVLATYREYSGVQVGDLTWYTLYAALNYCVVFMRSGGRQIHFGEIARPDDIETLFHHRSLVEQLLAEVGA</sequence>
<reference evidence="2 3" key="1">
    <citation type="submission" date="2019-07" db="EMBL/GenBank/DDBJ databases">
        <title>Whole genome shotgun sequence of Nocardia ninae NBRC 108245.</title>
        <authorList>
            <person name="Hosoyama A."/>
            <person name="Uohara A."/>
            <person name="Ohji S."/>
            <person name="Ichikawa N."/>
        </authorList>
    </citation>
    <scope>NUCLEOTIDE SEQUENCE [LARGE SCALE GENOMIC DNA]</scope>
    <source>
        <strain evidence="2 3">NBRC 108245</strain>
    </source>
</reference>
<proteinExistence type="predicted"/>
<keyword evidence="2" id="KW-0808">Transferase</keyword>
<protein>
    <submittedName>
        <fullName evidence="2">Aminoglycoside phosphotransferase</fullName>
    </submittedName>
</protein>
<dbReference type="RefSeq" id="WP_186818242.1">
    <property type="nucleotide sequence ID" value="NZ_BJXA01000002.1"/>
</dbReference>
<gene>
    <name evidence="2" type="ORF">NN4_07080</name>
</gene>
<dbReference type="Gene3D" id="3.30.200.20">
    <property type="entry name" value="Phosphorylase Kinase, domain 1"/>
    <property type="match status" value="1"/>
</dbReference>
<dbReference type="Gene3D" id="3.90.1200.10">
    <property type="match status" value="1"/>
</dbReference>
<dbReference type="GO" id="GO:0016740">
    <property type="term" value="F:transferase activity"/>
    <property type="evidence" value="ECO:0007669"/>
    <property type="project" value="UniProtKB-KW"/>
</dbReference>
<dbReference type="CDD" id="cd05154">
    <property type="entry name" value="ACAD10_11_N-like"/>
    <property type="match status" value="1"/>
</dbReference>
<dbReference type="PANTHER" id="PTHR21310:SF40">
    <property type="entry name" value="AMINOGLYCOSIDE PHOSPHOTRANSFERASE DOMAIN-CONTAINING PROTEIN-RELATED"/>
    <property type="match status" value="1"/>
</dbReference>
<dbReference type="InterPro" id="IPR011009">
    <property type="entry name" value="Kinase-like_dom_sf"/>
</dbReference>
<dbReference type="InterPro" id="IPR002575">
    <property type="entry name" value="Aminoglycoside_PTrfase"/>
</dbReference>
<evidence type="ECO:0000313" key="2">
    <source>
        <dbReference type="EMBL" id="GEM36189.1"/>
    </source>
</evidence>
<dbReference type="PANTHER" id="PTHR21310">
    <property type="entry name" value="AMINOGLYCOSIDE PHOSPHOTRANSFERASE-RELATED-RELATED"/>
    <property type="match status" value="1"/>
</dbReference>
<dbReference type="EMBL" id="BJXA01000002">
    <property type="protein sequence ID" value="GEM36189.1"/>
    <property type="molecule type" value="Genomic_DNA"/>
</dbReference>
<dbReference type="Proteomes" id="UP000321424">
    <property type="component" value="Unassembled WGS sequence"/>
</dbReference>
<feature type="domain" description="Aminoglycoside phosphotransferase" evidence="1">
    <location>
        <begin position="93"/>
        <end position="284"/>
    </location>
</feature>
<evidence type="ECO:0000313" key="3">
    <source>
        <dbReference type="Proteomes" id="UP000321424"/>
    </source>
</evidence>
<dbReference type="InterPro" id="IPR041726">
    <property type="entry name" value="ACAD10_11_N"/>
</dbReference>
<keyword evidence="3" id="KW-1185">Reference proteome</keyword>